<keyword evidence="4" id="KW-0479">Metal-binding</keyword>
<dbReference type="AlphaFoldDB" id="A0A131XC99"/>
<dbReference type="Pfam" id="PF01926">
    <property type="entry name" value="MMR_HSR1"/>
    <property type="match status" value="1"/>
</dbReference>
<dbReference type="InterPro" id="IPR027417">
    <property type="entry name" value="P-loop_NTPase"/>
</dbReference>
<evidence type="ECO:0000256" key="5">
    <source>
        <dbReference type="ARBA" id="ARBA00022741"/>
    </source>
</evidence>
<dbReference type="PROSITE" id="PS51706">
    <property type="entry name" value="G_ENGB"/>
    <property type="match status" value="1"/>
</dbReference>
<dbReference type="SUPFAM" id="SSF52540">
    <property type="entry name" value="P-loop containing nucleoside triphosphate hydrolases"/>
    <property type="match status" value="1"/>
</dbReference>
<sequence>MLVRSGFKLCRSFSAKQASRNAELPYINRCKELQKHLQVPLFDNNEAPFDPSVAEMRAAEGLFVSRHNHSVSFITSAVRPEHYPKHDMPELAIMGISNVGKSSLLKAIFARCPEVHVKVSKTPGHTKTLNFFALGKKLCLVDMPGYGFRQPKDFALFSSQFLSGRRNLKRTFLVMDAEQGFQDYDQDAIEMLETLKAPYALVLTKIDKAKNSTILGNLAFVRELRDQYMSNLCFPQPFLVSSVTREGIAFLQAFIAHITGLLDVEDAQYVQPPLRNR</sequence>
<evidence type="ECO:0000256" key="7">
    <source>
        <dbReference type="ARBA" id="ARBA00023134"/>
    </source>
</evidence>
<feature type="domain" description="EngB-type G" evidence="8">
    <location>
        <begin position="87"/>
        <end position="261"/>
    </location>
</feature>
<comment type="similarity">
    <text evidence="2">Belongs to the TRAFAC class TrmE-Era-EngA-EngB-Septin-like GTPase superfamily. EngB GTPase family.</text>
</comment>
<keyword evidence="7" id="KW-0342">GTP-binding</keyword>
<dbReference type="NCBIfam" id="TIGR03598">
    <property type="entry name" value="GTPase_YsxC"/>
    <property type="match status" value="1"/>
</dbReference>
<dbReference type="PANTHER" id="PTHR46498">
    <property type="entry name" value="GTP-BINDING PROTEIN 8"/>
    <property type="match status" value="1"/>
</dbReference>
<dbReference type="InterPro" id="IPR006073">
    <property type="entry name" value="GTP-bd"/>
</dbReference>
<comment type="cofactor">
    <cofactor evidence="1">
        <name>Mg(2+)</name>
        <dbReference type="ChEBI" id="CHEBI:18420"/>
    </cofactor>
</comment>
<dbReference type="InterPro" id="IPR030393">
    <property type="entry name" value="G_ENGB_dom"/>
</dbReference>
<evidence type="ECO:0000259" key="8">
    <source>
        <dbReference type="PROSITE" id="PS51706"/>
    </source>
</evidence>
<organism evidence="9">
    <name type="scientific">Hyalomma excavatum</name>
    <dbReference type="NCBI Taxonomy" id="257692"/>
    <lineage>
        <taxon>Eukaryota</taxon>
        <taxon>Metazoa</taxon>
        <taxon>Ecdysozoa</taxon>
        <taxon>Arthropoda</taxon>
        <taxon>Chelicerata</taxon>
        <taxon>Arachnida</taxon>
        <taxon>Acari</taxon>
        <taxon>Parasitiformes</taxon>
        <taxon>Ixodida</taxon>
        <taxon>Ixodoidea</taxon>
        <taxon>Ixodidae</taxon>
        <taxon>Hyalomminae</taxon>
        <taxon>Hyalomma</taxon>
    </lineage>
</organism>
<name>A0A131XC99_9ACAR</name>
<evidence type="ECO:0000256" key="1">
    <source>
        <dbReference type="ARBA" id="ARBA00001946"/>
    </source>
</evidence>
<proteinExistence type="evidence at transcript level"/>
<protein>
    <recommendedName>
        <fullName evidence="3">GTP-binding protein 8</fullName>
    </recommendedName>
</protein>
<dbReference type="Gene3D" id="3.40.50.300">
    <property type="entry name" value="P-loop containing nucleotide triphosphate hydrolases"/>
    <property type="match status" value="1"/>
</dbReference>
<dbReference type="InterPro" id="IPR052279">
    <property type="entry name" value="EngB_GTPase"/>
</dbReference>
<evidence type="ECO:0000256" key="4">
    <source>
        <dbReference type="ARBA" id="ARBA00022723"/>
    </source>
</evidence>
<dbReference type="GO" id="GO:0005739">
    <property type="term" value="C:mitochondrion"/>
    <property type="evidence" value="ECO:0007669"/>
    <property type="project" value="TreeGrafter"/>
</dbReference>
<evidence type="ECO:0000313" key="9">
    <source>
        <dbReference type="EMBL" id="JAP65284.1"/>
    </source>
</evidence>
<dbReference type="InterPro" id="IPR019987">
    <property type="entry name" value="GTP-bd_ribosome_bio_YsxC"/>
</dbReference>
<keyword evidence="6" id="KW-0460">Magnesium</keyword>
<evidence type="ECO:0000256" key="2">
    <source>
        <dbReference type="ARBA" id="ARBA00009638"/>
    </source>
</evidence>
<evidence type="ECO:0000256" key="6">
    <source>
        <dbReference type="ARBA" id="ARBA00022842"/>
    </source>
</evidence>
<dbReference type="GO" id="GO:0005525">
    <property type="term" value="F:GTP binding"/>
    <property type="evidence" value="ECO:0007669"/>
    <property type="project" value="UniProtKB-KW"/>
</dbReference>
<dbReference type="EMBL" id="GEFH01003297">
    <property type="protein sequence ID" value="JAP65284.1"/>
    <property type="molecule type" value="mRNA"/>
</dbReference>
<dbReference type="GO" id="GO:0046872">
    <property type="term" value="F:metal ion binding"/>
    <property type="evidence" value="ECO:0007669"/>
    <property type="project" value="UniProtKB-KW"/>
</dbReference>
<dbReference type="CDD" id="cd01876">
    <property type="entry name" value="YihA_EngB"/>
    <property type="match status" value="1"/>
</dbReference>
<keyword evidence="5" id="KW-0547">Nucleotide-binding</keyword>
<accession>A0A131XC99</accession>
<evidence type="ECO:0000256" key="3">
    <source>
        <dbReference type="ARBA" id="ARBA00015370"/>
    </source>
</evidence>
<reference evidence="9" key="1">
    <citation type="journal article" date="2017" name="Ticks Tick Borne Dis.">
        <title>An insight into the sialome of Hyalomma excavatum.</title>
        <authorList>
            <person name="Ribeiro J.M."/>
            <person name="Slovak M."/>
            <person name="Francischetti I.M."/>
        </authorList>
    </citation>
    <scope>NUCLEOTIDE SEQUENCE</scope>
    <source>
        <strain evidence="9">Samish</strain>
        <tissue evidence="9">Salivary glands</tissue>
    </source>
</reference>
<dbReference type="PANTHER" id="PTHR46498:SF1">
    <property type="entry name" value="GTP-BINDING PROTEIN 8"/>
    <property type="match status" value="1"/>
</dbReference>